<reference evidence="1 2" key="2">
    <citation type="submission" date="2014-06" db="EMBL/GenBank/DDBJ databases">
        <title>Estudios estructurales y funcionales de la lisozima Cpl-7, del bacteriofago Cp-7 de neumococo.</title>
        <authorList>
            <person name="Diez-Martinez R."/>
        </authorList>
    </citation>
    <scope>NUCLEOTIDE SEQUENCE [LARGE SCALE GENOMIC DNA]</scope>
</reference>
<name>A0A068YGU5_BPCP7</name>
<protein>
    <submittedName>
        <fullName evidence="1">Head fiber</fullName>
    </submittedName>
</protein>
<proteinExistence type="predicted"/>
<dbReference type="EMBL" id="LK392619">
    <property type="protein sequence ID" value="CDS43816.1"/>
    <property type="molecule type" value="Genomic_DNA"/>
</dbReference>
<dbReference type="OrthoDB" id="34435at10239"/>
<keyword evidence="2" id="KW-1185">Reference proteome</keyword>
<evidence type="ECO:0000313" key="2">
    <source>
        <dbReference type="Proteomes" id="UP000027387"/>
    </source>
</evidence>
<accession>A0A068YGU5</accession>
<dbReference type="GeneID" id="40100403"/>
<dbReference type="Proteomes" id="UP000027387">
    <property type="component" value="Segment"/>
</dbReference>
<dbReference type="RefSeq" id="YP_009623597.1">
    <property type="nucleotide sequence ID" value="NC_042114.1"/>
</dbReference>
<sequence>MATNSNEVYEPQKKTTKLVRGIHSWIKFQKHQGVESLTIQGKQALADVSQDKNGDANLVLKADRDKVDYVHSNVPYLRTSHTQDGTDPYQEKTAVISQDLTQFPINDGQLVSITKAEDSLTIQDENIKTFVNTTVTTKETEIKQFIGEVKEELTNKINEHGGTGTQIDYSANLSYRRMVTYNGDPCAYFHLTDCLISESILIYVHYQPASGGYANIQQYISSQIVTDYVNNNVEFGSPLYDGIRIMLPEKVSNATFEVITLGHVSEMDKINQPLALTSNTSIAPYTPRS</sequence>
<organismHost>
    <name type="scientific">Streptococcus pneumoniae</name>
    <dbReference type="NCBI Taxonomy" id="1313"/>
</organismHost>
<reference evidence="1 2" key="1">
    <citation type="submission" date="2014-05" db="EMBL/GenBank/DDBJ databases">
        <authorList>
            <person name="Garcia E."/>
        </authorList>
    </citation>
    <scope>NUCLEOTIDE SEQUENCE [LARGE SCALE GENOMIC DNA]</scope>
</reference>
<dbReference type="KEGG" id="vg:40100403"/>
<evidence type="ECO:0000313" key="1">
    <source>
        <dbReference type="EMBL" id="CDS43816.1"/>
    </source>
</evidence>
<organism evidence="1 2">
    <name type="scientific">Streptococcus phage Cp-7</name>
    <name type="common">Bacteriophage Cp-7</name>
    <dbReference type="NCBI Taxonomy" id="10748"/>
    <lineage>
        <taxon>Viruses</taxon>
        <taxon>Duplodnaviria</taxon>
        <taxon>Heunggongvirae</taxon>
        <taxon>Uroviricota</taxon>
        <taxon>Caudoviricetes</taxon>
        <taxon>Madridviridae</taxon>
        <taxon>Cepunavirus</taxon>
        <taxon>Cepunavirus Cp7</taxon>
    </lineage>
</organism>